<comment type="caution">
    <text evidence="2">The sequence shown here is derived from an EMBL/GenBank/DDBJ whole genome shotgun (WGS) entry which is preliminary data.</text>
</comment>
<keyword evidence="1" id="KW-0472">Membrane</keyword>
<evidence type="ECO:0000313" key="7">
    <source>
        <dbReference type="Proteomes" id="UP000476176"/>
    </source>
</evidence>
<organism evidence="2 5">
    <name type="scientific">Phytophthora fragariae</name>
    <dbReference type="NCBI Taxonomy" id="53985"/>
    <lineage>
        <taxon>Eukaryota</taxon>
        <taxon>Sar</taxon>
        <taxon>Stramenopiles</taxon>
        <taxon>Oomycota</taxon>
        <taxon>Peronosporomycetes</taxon>
        <taxon>Peronosporales</taxon>
        <taxon>Peronosporaceae</taxon>
        <taxon>Phytophthora</taxon>
    </lineage>
</organism>
<accession>A0A6A3EKG2</accession>
<evidence type="ECO:0000313" key="2">
    <source>
        <dbReference type="EMBL" id="KAE8934174.1"/>
    </source>
</evidence>
<keyword evidence="1" id="KW-0812">Transmembrane</keyword>
<reference evidence="5 6" key="1">
    <citation type="submission" date="2018-08" db="EMBL/GenBank/DDBJ databases">
        <title>Genomic investigation of the strawberry pathogen Phytophthora fragariae indicates pathogenicity is determined by transcriptional variation in three key races.</title>
        <authorList>
            <person name="Adams T.M."/>
            <person name="Armitage A.D."/>
            <person name="Sobczyk M.K."/>
            <person name="Bates H.J."/>
            <person name="Dunwell J.M."/>
            <person name="Nellist C.F."/>
            <person name="Harrison R.J."/>
        </authorList>
    </citation>
    <scope>NUCLEOTIDE SEQUENCE [LARGE SCALE GENOMIC DNA]</scope>
    <source>
        <strain evidence="4 6">A4</strain>
        <strain evidence="3 7">BC-23</strain>
        <strain evidence="2 5">NOV-9</strain>
    </source>
</reference>
<dbReference type="EMBL" id="QXGE01001779">
    <property type="protein sequence ID" value="KAE9288360.1"/>
    <property type="molecule type" value="Genomic_DNA"/>
</dbReference>
<sequence length="383" mass="42956">MVFNTVKVLLCEVLLVVTYPPYFYVFTTLSKTGQMLFAALLPVIKLVMRNIFNMTVVHLSDEMPEVVVFNSEVFNALFVSYCMQSSPSFGTTLMVTAALLVQLAMSLRDVNIAVHRTELVGSHLTGEHGGPYQLIAKSSIGCCKPSTLECAYTLLRCGAVQNATKRMSKIHVVSIGSKLDVKDFKLESRGTLQLSLQPIGAQIHPEPDAVKVELAKPKRESQEMSATSLQYVLEVRRLMNLTEFLVLIYYVGVFIPLIFCKYPAYHTAEKIFLRNDFGAIHEAINMGAMYRLTNRAYYAQLADLTEAELEKALINVMFNCGLKLVSLVLLCAVLQYRLRFSAIHQLAFVLDKQWPGVQTKICFWVFYNVQASLQHLGSMGFSS</sequence>
<dbReference type="Proteomes" id="UP000429523">
    <property type="component" value="Unassembled WGS sequence"/>
</dbReference>
<feature type="transmembrane region" description="Helical" evidence="1">
    <location>
        <begin position="312"/>
        <end position="334"/>
    </location>
</feature>
<feature type="transmembrane region" description="Helical" evidence="1">
    <location>
        <begin position="22"/>
        <end position="44"/>
    </location>
</feature>
<dbReference type="EMBL" id="QXGC01000835">
    <property type="protein sequence ID" value="KAE9219397.1"/>
    <property type="molecule type" value="Genomic_DNA"/>
</dbReference>
<gene>
    <name evidence="4" type="ORF">PF001_g20553</name>
    <name evidence="3" type="ORF">PF004_g13622</name>
    <name evidence="2" type="ORF">PF009_g15838</name>
</gene>
<feature type="transmembrane region" description="Helical" evidence="1">
    <location>
        <begin position="244"/>
        <end position="265"/>
    </location>
</feature>
<evidence type="ECO:0000313" key="5">
    <source>
        <dbReference type="Proteomes" id="UP000429523"/>
    </source>
</evidence>
<dbReference type="AlphaFoldDB" id="A0A6A3EKG2"/>
<evidence type="ECO:0000256" key="1">
    <source>
        <dbReference type="SAM" id="Phobius"/>
    </source>
</evidence>
<dbReference type="Proteomes" id="UP000437068">
    <property type="component" value="Unassembled WGS sequence"/>
</dbReference>
<keyword evidence="1" id="KW-1133">Transmembrane helix</keyword>
<evidence type="ECO:0000313" key="3">
    <source>
        <dbReference type="EMBL" id="KAE9219397.1"/>
    </source>
</evidence>
<dbReference type="EMBL" id="QXGF01000936">
    <property type="protein sequence ID" value="KAE8934174.1"/>
    <property type="molecule type" value="Genomic_DNA"/>
</dbReference>
<protein>
    <submittedName>
        <fullName evidence="2">Uncharacterized protein</fullName>
    </submittedName>
</protein>
<name>A0A6A3EKG2_9STRA</name>
<dbReference type="Proteomes" id="UP000476176">
    <property type="component" value="Unassembled WGS sequence"/>
</dbReference>
<evidence type="ECO:0000313" key="4">
    <source>
        <dbReference type="EMBL" id="KAE9288360.1"/>
    </source>
</evidence>
<evidence type="ECO:0000313" key="6">
    <source>
        <dbReference type="Proteomes" id="UP000437068"/>
    </source>
</evidence>
<proteinExistence type="predicted"/>